<reference evidence="1 2" key="1">
    <citation type="submission" date="2013-04" db="EMBL/GenBank/DDBJ databases">
        <title>The Genome Sequence of Treponema maltophilum ATCC 51939.</title>
        <authorList>
            <consortium name="The Broad Institute Genomics Platform"/>
            <person name="Earl A."/>
            <person name="Ward D."/>
            <person name="Feldgarden M."/>
            <person name="Gevers D."/>
            <person name="Leonetti C."/>
            <person name="Blanton J.M."/>
            <person name="Dewhirst F.E."/>
            <person name="Izard J."/>
            <person name="Walker B."/>
            <person name="Young S."/>
            <person name="Zeng Q."/>
            <person name="Gargeya S."/>
            <person name="Fitzgerald M."/>
            <person name="Haas B."/>
            <person name="Abouelleil A."/>
            <person name="Allen A.W."/>
            <person name="Alvarado L."/>
            <person name="Arachchi H.M."/>
            <person name="Berlin A.M."/>
            <person name="Chapman S.B."/>
            <person name="Gainer-Dewar J."/>
            <person name="Goldberg J."/>
            <person name="Griggs A."/>
            <person name="Gujja S."/>
            <person name="Hansen M."/>
            <person name="Howarth C."/>
            <person name="Imamovic A."/>
            <person name="Ireland A."/>
            <person name="Larimer J."/>
            <person name="McCowan C."/>
            <person name="Murphy C."/>
            <person name="Pearson M."/>
            <person name="Poon T.W."/>
            <person name="Priest M."/>
            <person name="Roberts A."/>
            <person name="Saif S."/>
            <person name="Shea T."/>
            <person name="Sisk P."/>
            <person name="Sykes S."/>
            <person name="Wortman J."/>
            <person name="Nusbaum C."/>
            <person name="Birren B."/>
        </authorList>
    </citation>
    <scope>NUCLEOTIDE SEQUENCE [LARGE SCALE GENOMIC DNA]</scope>
    <source>
        <strain evidence="1 2">ATCC 51939</strain>
    </source>
</reference>
<dbReference type="OrthoDB" id="5526466at2"/>
<dbReference type="InterPro" id="IPR003795">
    <property type="entry name" value="DUF192"/>
</dbReference>
<keyword evidence="2" id="KW-1185">Reference proteome</keyword>
<dbReference type="EMBL" id="ATFF01000006">
    <property type="protein sequence ID" value="EPF30490.1"/>
    <property type="molecule type" value="Genomic_DNA"/>
</dbReference>
<dbReference type="PROSITE" id="PS51257">
    <property type="entry name" value="PROKAR_LIPOPROTEIN"/>
    <property type="match status" value="1"/>
</dbReference>
<dbReference type="RefSeq" id="WP_016525101.1">
    <property type="nucleotide sequence ID" value="NZ_KE332518.1"/>
</dbReference>
<evidence type="ECO:0000313" key="1">
    <source>
        <dbReference type="EMBL" id="EPF30490.1"/>
    </source>
</evidence>
<gene>
    <name evidence="1" type="ORF">HMPREF9194_00807</name>
</gene>
<dbReference type="eggNOG" id="COG1430">
    <property type="taxonomic scope" value="Bacteria"/>
</dbReference>
<dbReference type="STRING" id="1125699.HMPREF9194_00807"/>
<organism evidence="1 2">
    <name type="scientific">Treponema maltophilum ATCC 51939</name>
    <dbReference type="NCBI Taxonomy" id="1125699"/>
    <lineage>
        <taxon>Bacteria</taxon>
        <taxon>Pseudomonadati</taxon>
        <taxon>Spirochaetota</taxon>
        <taxon>Spirochaetia</taxon>
        <taxon>Spirochaetales</taxon>
        <taxon>Treponemataceae</taxon>
        <taxon>Treponema</taxon>
    </lineage>
</organism>
<dbReference type="PANTHER" id="PTHR37953:SF1">
    <property type="entry name" value="UPF0127 PROTEIN MJ1496"/>
    <property type="match status" value="1"/>
</dbReference>
<evidence type="ECO:0008006" key="3">
    <source>
        <dbReference type="Google" id="ProtNLM"/>
    </source>
</evidence>
<dbReference type="PANTHER" id="PTHR37953">
    <property type="entry name" value="UPF0127 PROTEIN MJ1496"/>
    <property type="match status" value="1"/>
</dbReference>
<sequence>MKQFLSPAVKLLPRGAVLLCCLILSACSIFALDFEKRDLTITCTDGTTVPIRVELARSVRELTKGYMGRKNIPEGTGMLFIFKREEKLSFWMKNTPTALSIAFISSSGEIREIYDMTPFSTASVESTVSVRYALEVPRGWFAKKNIKPGSKLDLSQL</sequence>
<dbReference type="Proteomes" id="UP000014541">
    <property type="component" value="Unassembled WGS sequence"/>
</dbReference>
<protein>
    <recommendedName>
        <fullName evidence="3">DUF192 domain-containing protein</fullName>
    </recommendedName>
</protein>
<dbReference type="InterPro" id="IPR038695">
    <property type="entry name" value="Saro_0823-like_sf"/>
</dbReference>
<dbReference type="HOGENOM" id="CLU_097039_0_2_12"/>
<proteinExistence type="predicted"/>
<dbReference type="PATRIC" id="fig|1125699.3.peg.821"/>
<dbReference type="AlphaFoldDB" id="S3JZ39"/>
<comment type="caution">
    <text evidence="1">The sequence shown here is derived from an EMBL/GenBank/DDBJ whole genome shotgun (WGS) entry which is preliminary data.</text>
</comment>
<evidence type="ECO:0000313" key="2">
    <source>
        <dbReference type="Proteomes" id="UP000014541"/>
    </source>
</evidence>
<accession>S3JZ39</accession>
<name>S3JZ39_TREMA</name>
<dbReference type="Pfam" id="PF02643">
    <property type="entry name" value="DUF192"/>
    <property type="match status" value="1"/>
</dbReference>
<dbReference type="Gene3D" id="2.60.120.1140">
    <property type="entry name" value="Protein of unknown function DUF192"/>
    <property type="match status" value="1"/>
</dbReference>